<gene>
    <name evidence="2" type="ORF">OIU74_022592</name>
</gene>
<evidence type="ECO:0000313" key="3">
    <source>
        <dbReference type="Proteomes" id="UP001151752"/>
    </source>
</evidence>
<sequence>MRNDNMHVASESTSEETYASAPERPKSDEAVNKKTDHQVLEKSEQGIGGRGWNRQVLTWNTYKKKRSSYIFPSSSSDSRGQNSNGKGNGRA</sequence>
<reference evidence="2" key="2">
    <citation type="journal article" date="2023" name="Int. J. Mol. Sci.">
        <title>De Novo Assembly and Annotation of 11 Diverse Shrub Willow (Salix) Genomes Reveals Novel Gene Organization in Sex-Linked Regions.</title>
        <authorList>
            <person name="Hyden B."/>
            <person name="Feng K."/>
            <person name="Yates T.B."/>
            <person name="Jawdy S."/>
            <person name="Cereghino C."/>
            <person name="Smart L.B."/>
            <person name="Muchero W."/>
        </authorList>
    </citation>
    <scope>NUCLEOTIDE SEQUENCE</scope>
    <source>
        <tissue evidence="2">Shoot tip</tissue>
    </source>
</reference>
<keyword evidence="3" id="KW-1185">Reference proteome</keyword>
<feature type="region of interest" description="Disordered" evidence="1">
    <location>
        <begin position="67"/>
        <end position="91"/>
    </location>
</feature>
<organism evidence="2 3">
    <name type="scientific">Salix koriyanagi</name>
    <dbReference type="NCBI Taxonomy" id="2511006"/>
    <lineage>
        <taxon>Eukaryota</taxon>
        <taxon>Viridiplantae</taxon>
        <taxon>Streptophyta</taxon>
        <taxon>Embryophyta</taxon>
        <taxon>Tracheophyta</taxon>
        <taxon>Spermatophyta</taxon>
        <taxon>Magnoliopsida</taxon>
        <taxon>eudicotyledons</taxon>
        <taxon>Gunneridae</taxon>
        <taxon>Pentapetalae</taxon>
        <taxon>rosids</taxon>
        <taxon>fabids</taxon>
        <taxon>Malpighiales</taxon>
        <taxon>Salicaceae</taxon>
        <taxon>Saliceae</taxon>
        <taxon>Salix</taxon>
    </lineage>
</organism>
<proteinExistence type="predicted"/>
<dbReference type="Proteomes" id="UP001151752">
    <property type="component" value="Chromosome 8"/>
</dbReference>
<feature type="region of interest" description="Disordered" evidence="1">
    <location>
        <begin position="1"/>
        <end position="55"/>
    </location>
</feature>
<dbReference type="EMBL" id="JAPFFM010000003">
    <property type="protein sequence ID" value="KAJ6768954.1"/>
    <property type="molecule type" value="Genomic_DNA"/>
</dbReference>
<protein>
    <submittedName>
        <fullName evidence="2">Uncharacterized protein</fullName>
    </submittedName>
</protein>
<comment type="caution">
    <text evidence="2">The sequence shown here is derived from an EMBL/GenBank/DDBJ whole genome shotgun (WGS) entry which is preliminary data.</text>
</comment>
<evidence type="ECO:0000256" key="1">
    <source>
        <dbReference type="SAM" id="MobiDB-lite"/>
    </source>
</evidence>
<evidence type="ECO:0000313" key="2">
    <source>
        <dbReference type="EMBL" id="KAJ6768954.1"/>
    </source>
</evidence>
<feature type="compositionally biased region" description="Basic and acidic residues" evidence="1">
    <location>
        <begin position="23"/>
        <end position="44"/>
    </location>
</feature>
<feature type="compositionally biased region" description="Low complexity" evidence="1">
    <location>
        <begin position="9"/>
        <end position="22"/>
    </location>
</feature>
<dbReference type="AlphaFoldDB" id="A0A9Q0WL79"/>
<accession>A0A9Q0WL79</accession>
<reference evidence="2" key="1">
    <citation type="submission" date="2022-11" db="EMBL/GenBank/DDBJ databases">
        <authorList>
            <person name="Hyden B.L."/>
            <person name="Feng K."/>
            <person name="Yates T."/>
            <person name="Jawdy S."/>
            <person name="Smart L.B."/>
            <person name="Muchero W."/>
        </authorList>
    </citation>
    <scope>NUCLEOTIDE SEQUENCE</scope>
    <source>
        <tissue evidence="2">Shoot tip</tissue>
    </source>
</reference>
<feature type="compositionally biased region" description="Low complexity" evidence="1">
    <location>
        <begin position="68"/>
        <end position="78"/>
    </location>
</feature>
<name>A0A9Q0WL79_9ROSI</name>